<dbReference type="Gene3D" id="1.25.40.10">
    <property type="entry name" value="Tetratricopeptide repeat domain"/>
    <property type="match status" value="1"/>
</dbReference>
<proteinExistence type="predicted"/>
<dbReference type="InterPro" id="IPR011990">
    <property type="entry name" value="TPR-like_helical_dom_sf"/>
</dbReference>
<dbReference type="SUPFAM" id="SSF52266">
    <property type="entry name" value="SGNH hydrolase"/>
    <property type="match status" value="2"/>
</dbReference>
<dbReference type="RefSeq" id="WP_209768470.1">
    <property type="nucleotide sequence ID" value="NZ_JAGINP010000015.1"/>
</dbReference>
<evidence type="ECO:0000313" key="2">
    <source>
        <dbReference type="Proteomes" id="UP000781958"/>
    </source>
</evidence>
<organism evidence="1 2">
    <name type="scientific">Azospirillum rugosum</name>
    <dbReference type="NCBI Taxonomy" id="416170"/>
    <lineage>
        <taxon>Bacteria</taxon>
        <taxon>Pseudomonadati</taxon>
        <taxon>Pseudomonadota</taxon>
        <taxon>Alphaproteobacteria</taxon>
        <taxon>Rhodospirillales</taxon>
        <taxon>Azospirillaceae</taxon>
        <taxon>Azospirillum</taxon>
    </lineage>
</organism>
<gene>
    <name evidence="1" type="ORF">J2851_004102</name>
</gene>
<dbReference type="EMBL" id="JAGINP010000015">
    <property type="protein sequence ID" value="MBP2294313.1"/>
    <property type="molecule type" value="Genomic_DNA"/>
</dbReference>
<name>A0ABS4SP32_9PROT</name>
<reference evidence="1 2" key="1">
    <citation type="submission" date="2021-03" db="EMBL/GenBank/DDBJ databases">
        <title>Genomic Encyclopedia of Type Strains, Phase III (KMG-III): the genomes of soil and plant-associated and newly described type strains.</title>
        <authorList>
            <person name="Whitman W."/>
        </authorList>
    </citation>
    <scope>NUCLEOTIDE SEQUENCE [LARGE SCALE GENOMIC DNA]</scope>
    <source>
        <strain evidence="1 2">IMMIB AFH-6</strain>
    </source>
</reference>
<comment type="caution">
    <text evidence="1">The sequence shown here is derived from an EMBL/GenBank/DDBJ whole genome shotgun (WGS) entry which is preliminary data.</text>
</comment>
<dbReference type="SUPFAM" id="SSF48452">
    <property type="entry name" value="TPR-like"/>
    <property type="match status" value="1"/>
</dbReference>
<sequence length="656" mass="72421">MPSVLILGDSTSTTIGLERHAWPFLVASVPAYPPETIFWNASIAGFTAADACRYYFRFLQEVGQPDLVILSLGNCDACGTELPKGRFTPWKSFALDTLKARRRRPAMRNRLRQMAFVRDFDLSREQPENPRDFAYNIERIAADAQRRGSGVMMINPLAHKDFPAGLGKGNFLFYRTLGFREPFSAQLADTPALLVAAMREEEEGRLEDALVIYDRLLASSSARNPELAFVARHNIALLLHRLGRTTEGIERLRELLAEPRCRPEIVQYNLARLLREAGRTAEAEEALERSAELDIAMYRVKAAYREAVSDVAARRGIGLIDVADIATDDDFIDHCHLAAAGHQRLAAAVGCALRDHLPAGPDAAGIRNRIFNPEYAFGDDRPLIDYFNLGGHPTPPADIAAMARARLRDGVRVDEGQADREGIELARTLARALEHPLFPSPADLEARVPDTPREVGRIPEIYLFRIVLPYIVQGDSRGLLDGLHEHLSLPFPGDYLRALAPHGRVPERTDPRAFGDDGSRLERVLAAIEDSLAATLGKGPIVHTRIKTTIFWYLRESFRFGGHSRLSMLYDGVRFAEAVEALAGSLVINDALGLGAQARIAALQDWMVRILDTHRTFCAACLRTPVGAAWFDDYAAALADLAVSRPRVAGAALAAV</sequence>
<dbReference type="Gene3D" id="3.40.50.1110">
    <property type="entry name" value="SGNH hydrolase"/>
    <property type="match status" value="1"/>
</dbReference>
<dbReference type="Proteomes" id="UP000781958">
    <property type="component" value="Unassembled WGS sequence"/>
</dbReference>
<protein>
    <submittedName>
        <fullName evidence="1">Tetratricopeptide (TPR) repeat protein</fullName>
    </submittedName>
</protein>
<evidence type="ECO:0000313" key="1">
    <source>
        <dbReference type="EMBL" id="MBP2294313.1"/>
    </source>
</evidence>
<keyword evidence="2" id="KW-1185">Reference proteome</keyword>
<accession>A0ABS4SP32</accession>
<dbReference type="InterPro" id="IPR036514">
    <property type="entry name" value="SGNH_hydro_sf"/>
</dbReference>